<dbReference type="PANTHER" id="PTHR23531:SF1">
    <property type="entry name" value="QUINOLENE RESISTANCE PROTEIN NORA"/>
    <property type="match status" value="1"/>
</dbReference>
<dbReference type="InterPro" id="IPR052714">
    <property type="entry name" value="MFS_Exporter"/>
</dbReference>
<proteinExistence type="predicted"/>
<evidence type="ECO:0000256" key="2">
    <source>
        <dbReference type="ARBA" id="ARBA00022448"/>
    </source>
</evidence>
<keyword evidence="4 6" id="KW-1133">Transmembrane helix</keyword>
<feature type="transmembrane region" description="Helical" evidence="6">
    <location>
        <begin position="135"/>
        <end position="157"/>
    </location>
</feature>
<keyword evidence="3 6" id="KW-0812">Transmembrane</keyword>
<protein>
    <submittedName>
        <fullName evidence="8">MFS transporter</fullName>
    </submittedName>
</protein>
<dbReference type="Gene3D" id="1.20.1250.20">
    <property type="entry name" value="MFS general substrate transporter like domains"/>
    <property type="match status" value="2"/>
</dbReference>
<feature type="transmembrane region" description="Helical" evidence="6">
    <location>
        <begin position="300"/>
        <end position="322"/>
    </location>
</feature>
<comment type="caution">
    <text evidence="8">The sequence shown here is derived from an EMBL/GenBank/DDBJ whole genome shotgun (WGS) entry which is preliminary data.</text>
</comment>
<feature type="transmembrane region" description="Helical" evidence="6">
    <location>
        <begin position="109"/>
        <end position="128"/>
    </location>
</feature>
<feature type="transmembrane region" description="Helical" evidence="6">
    <location>
        <begin position="276"/>
        <end position="294"/>
    </location>
</feature>
<keyword evidence="5 6" id="KW-0472">Membrane</keyword>
<organism evidence="8 9">
    <name type="scientific">Pradoshia eiseniae</name>
    <dbReference type="NCBI Taxonomy" id="2064768"/>
    <lineage>
        <taxon>Bacteria</taxon>
        <taxon>Bacillati</taxon>
        <taxon>Bacillota</taxon>
        <taxon>Bacilli</taxon>
        <taxon>Bacillales</taxon>
        <taxon>Bacillaceae</taxon>
        <taxon>Pradoshia</taxon>
    </lineage>
</organism>
<dbReference type="EMBL" id="PKOZ01000011">
    <property type="protein sequence ID" value="PQD94352.1"/>
    <property type="molecule type" value="Genomic_DNA"/>
</dbReference>
<feature type="transmembrane region" description="Helical" evidence="6">
    <location>
        <begin position="47"/>
        <end position="65"/>
    </location>
</feature>
<dbReference type="CDD" id="cd17489">
    <property type="entry name" value="MFS_YfcJ_like"/>
    <property type="match status" value="1"/>
</dbReference>
<dbReference type="Pfam" id="PF07690">
    <property type="entry name" value="MFS_1"/>
    <property type="match status" value="1"/>
</dbReference>
<dbReference type="PANTHER" id="PTHR23531">
    <property type="entry name" value="QUINOLENE RESISTANCE PROTEIN NORA"/>
    <property type="match status" value="1"/>
</dbReference>
<dbReference type="GO" id="GO:0005886">
    <property type="term" value="C:plasma membrane"/>
    <property type="evidence" value="ECO:0007669"/>
    <property type="project" value="UniProtKB-SubCell"/>
</dbReference>
<dbReference type="InterPro" id="IPR011701">
    <property type="entry name" value="MFS"/>
</dbReference>
<feature type="transmembrane region" description="Helical" evidence="6">
    <location>
        <begin position="12"/>
        <end position="35"/>
    </location>
</feature>
<dbReference type="Proteomes" id="UP000239663">
    <property type="component" value="Unassembled WGS sequence"/>
</dbReference>
<feature type="transmembrane region" description="Helical" evidence="6">
    <location>
        <begin position="77"/>
        <end position="103"/>
    </location>
</feature>
<dbReference type="AlphaFoldDB" id="A0A2S7MWZ6"/>
<evidence type="ECO:0000259" key="7">
    <source>
        <dbReference type="PROSITE" id="PS50850"/>
    </source>
</evidence>
<gene>
    <name evidence="8" type="ORF">CYL18_15085</name>
</gene>
<reference evidence="8 9" key="1">
    <citation type="submission" date="2017-12" db="EMBL/GenBank/DDBJ databases">
        <title>Taxonomic description and draft genome of Pradoshia cofamensis Gen. nov., sp. nov., a thermotolerant bacillale isolated from anterior gut of earthworm Eisenia fetida.</title>
        <authorList>
            <person name="Saha T."/>
            <person name="Chakraborty R."/>
        </authorList>
    </citation>
    <scope>NUCLEOTIDE SEQUENCE [LARGE SCALE GENOMIC DNA]</scope>
    <source>
        <strain evidence="8 9">EAG3</strain>
    </source>
</reference>
<evidence type="ECO:0000256" key="3">
    <source>
        <dbReference type="ARBA" id="ARBA00022692"/>
    </source>
</evidence>
<dbReference type="InterPro" id="IPR020846">
    <property type="entry name" value="MFS_dom"/>
</dbReference>
<comment type="subcellular location">
    <subcellularLocation>
        <location evidence="1">Cell membrane</location>
        <topology evidence="1">Multi-pass membrane protein</topology>
    </subcellularLocation>
</comment>
<evidence type="ECO:0000256" key="1">
    <source>
        <dbReference type="ARBA" id="ARBA00004651"/>
    </source>
</evidence>
<feature type="transmembrane region" description="Helical" evidence="6">
    <location>
        <begin position="213"/>
        <end position="234"/>
    </location>
</feature>
<feature type="transmembrane region" description="Helical" evidence="6">
    <location>
        <begin position="246"/>
        <end position="264"/>
    </location>
</feature>
<evidence type="ECO:0000256" key="5">
    <source>
        <dbReference type="ARBA" id="ARBA00023136"/>
    </source>
</evidence>
<dbReference type="InterPro" id="IPR036259">
    <property type="entry name" value="MFS_trans_sf"/>
</dbReference>
<evidence type="ECO:0000256" key="6">
    <source>
        <dbReference type="SAM" id="Phobius"/>
    </source>
</evidence>
<feature type="transmembrane region" description="Helical" evidence="6">
    <location>
        <begin position="366"/>
        <end position="384"/>
    </location>
</feature>
<evidence type="ECO:0000256" key="4">
    <source>
        <dbReference type="ARBA" id="ARBA00022989"/>
    </source>
</evidence>
<dbReference type="OrthoDB" id="9814001at2"/>
<name>A0A2S7MWZ6_9BACI</name>
<dbReference type="GO" id="GO:0022857">
    <property type="term" value="F:transmembrane transporter activity"/>
    <property type="evidence" value="ECO:0007669"/>
    <property type="project" value="InterPro"/>
</dbReference>
<feature type="transmembrane region" description="Helical" evidence="6">
    <location>
        <begin position="334"/>
        <end position="360"/>
    </location>
</feature>
<feature type="transmembrane region" description="Helical" evidence="6">
    <location>
        <begin position="163"/>
        <end position="184"/>
    </location>
</feature>
<accession>A0A2S7MWZ6</accession>
<feature type="domain" description="Major facilitator superfamily (MFS) profile" evidence="7">
    <location>
        <begin position="10"/>
        <end position="389"/>
    </location>
</feature>
<keyword evidence="9" id="KW-1185">Reference proteome</keyword>
<sequence length="398" mass="43168">MYKEPLWTKNFIILSIVNFFLTLIFFLLNATIAAYAINEFHASTSQAGLVAGIFIIGTLIGRLFIGRMINSTNPKKIIILGLSFYIVTALLYFADLGIGFLILSRLLNGFTFGIAATVIGTVVAITIPQHRKGEGISYFAISTALATGIGPFIGLFLSQRTSFQTIFSLCLILGIISLFTVLFIKISIENTRNNDNKPTRQGFKLSHFVEPKAIPISIIILTMALCFSSVLSYINIYASEIRLGSVASFFFVMYSAAVLVSRPFTGRLADRKGANYIMYPAFFLFGIGMILLGSTTNSGAFLLAGLIIGLGFGNISSIAQTIAITTASPERLGLATATFFIFFEMGAGFGPSLLGLFIPITGYPSLYKILGCVILATSALYYILHGKKESAKFKSLES</sequence>
<evidence type="ECO:0000313" key="8">
    <source>
        <dbReference type="EMBL" id="PQD94352.1"/>
    </source>
</evidence>
<evidence type="ECO:0000313" key="9">
    <source>
        <dbReference type="Proteomes" id="UP000239663"/>
    </source>
</evidence>
<dbReference type="PROSITE" id="PS50850">
    <property type="entry name" value="MFS"/>
    <property type="match status" value="1"/>
</dbReference>
<dbReference type="SUPFAM" id="SSF103473">
    <property type="entry name" value="MFS general substrate transporter"/>
    <property type="match status" value="1"/>
</dbReference>
<keyword evidence="2" id="KW-0813">Transport</keyword>